<dbReference type="AlphaFoldDB" id="A0A4Y2VGQ2"/>
<organism evidence="1 2">
    <name type="scientific">Araneus ventricosus</name>
    <name type="common">Orbweaver spider</name>
    <name type="synonym">Epeira ventricosa</name>
    <dbReference type="NCBI Taxonomy" id="182803"/>
    <lineage>
        <taxon>Eukaryota</taxon>
        <taxon>Metazoa</taxon>
        <taxon>Ecdysozoa</taxon>
        <taxon>Arthropoda</taxon>
        <taxon>Chelicerata</taxon>
        <taxon>Arachnida</taxon>
        <taxon>Araneae</taxon>
        <taxon>Araneomorphae</taxon>
        <taxon>Entelegynae</taxon>
        <taxon>Araneoidea</taxon>
        <taxon>Araneidae</taxon>
        <taxon>Araneus</taxon>
    </lineage>
</organism>
<accession>A0A4Y2VGQ2</accession>
<proteinExistence type="predicted"/>
<evidence type="ECO:0000313" key="2">
    <source>
        <dbReference type="Proteomes" id="UP000499080"/>
    </source>
</evidence>
<keyword evidence="2" id="KW-1185">Reference proteome</keyword>
<evidence type="ECO:0000313" key="1">
    <source>
        <dbReference type="EMBL" id="GBO24459.1"/>
    </source>
</evidence>
<sequence>MMSHSAKKSRVLGRHFSIFLQSAGQDSRFREIRWTLFYLTSSCNVTVIQSPFMWESLIPSDLTGNNGIVKNPSKTPIQARIQASRFLEIRWTSFLSYILLQCNSY</sequence>
<gene>
    <name evidence="1" type="ORF">AVEN_17282_1</name>
</gene>
<protein>
    <submittedName>
        <fullName evidence="1">Uncharacterized protein</fullName>
    </submittedName>
</protein>
<dbReference type="Proteomes" id="UP000499080">
    <property type="component" value="Unassembled WGS sequence"/>
</dbReference>
<reference evidence="1 2" key="1">
    <citation type="journal article" date="2019" name="Sci. Rep.">
        <title>Orb-weaving spider Araneus ventricosus genome elucidates the spidroin gene catalogue.</title>
        <authorList>
            <person name="Kono N."/>
            <person name="Nakamura H."/>
            <person name="Ohtoshi R."/>
            <person name="Moran D.A.P."/>
            <person name="Shinohara A."/>
            <person name="Yoshida Y."/>
            <person name="Fujiwara M."/>
            <person name="Mori M."/>
            <person name="Tomita M."/>
            <person name="Arakawa K."/>
        </authorList>
    </citation>
    <scope>NUCLEOTIDE SEQUENCE [LARGE SCALE GENOMIC DNA]</scope>
</reference>
<name>A0A4Y2VGQ2_ARAVE</name>
<dbReference type="EMBL" id="BGPR01047430">
    <property type="protein sequence ID" value="GBO24459.1"/>
    <property type="molecule type" value="Genomic_DNA"/>
</dbReference>
<comment type="caution">
    <text evidence="1">The sequence shown here is derived from an EMBL/GenBank/DDBJ whole genome shotgun (WGS) entry which is preliminary data.</text>
</comment>